<reference evidence="1" key="1">
    <citation type="submission" date="2019-08" db="EMBL/GenBank/DDBJ databases">
        <title>Genome sequence of Clostridiales bacterium MT110.</title>
        <authorList>
            <person name="Cao J."/>
        </authorList>
    </citation>
    <scope>NUCLEOTIDE SEQUENCE</scope>
    <source>
        <strain evidence="1">MT110</strain>
    </source>
</reference>
<proteinExistence type="predicted"/>
<dbReference type="Proteomes" id="UP000594014">
    <property type="component" value="Chromosome"/>
</dbReference>
<evidence type="ECO:0000313" key="2">
    <source>
        <dbReference type="Proteomes" id="UP000594014"/>
    </source>
</evidence>
<protein>
    <submittedName>
        <fullName evidence="1">Uncharacterized protein</fullName>
    </submittedName>
</protein>
<organism evidence="1 2">
    <name type="scientific">Anoxybacterium hadale</name>
    <dbReference type="NCBI Taxonomy" id="3408580"/>
    <lineage>
        <taxon>Bacteria</taxon>
        <taxon>Bacillati</taxon>
        <taxon>Bacillota</taxon>
        <taxon>Clostridia</taxon>
        <taxon>Peptostreptococcales</taxon>
        <taxon>Anaerovoracaceae</taxon>
        <taxon>Anoxybacterium</taxon>
    </lineage>
</organism>
<evidence type="ECO:0000313" key="1">
    <source>
        <dbReference type="EMBL" id="QOX65030.1"/>
    </source>
</evidence>
<accession>A0ACD1AER9</accession>
<dbReference type="EMBL" id="CP042469">
    <property type="protein sequence ID" value="QOX65030.1"/>
    <property type="molecule type" value="Genomic_DNA"/>
</dbReference>
<name>A0ACD1AER9_9FIRM</name>
<gene>
    <name evidence="1" type="ORF">FRZ06_17615</name>
</gene>
<sequence>MKKSGIILSLTLLVFLMSFSTCFAAGLQLEDSYPKNGSHNSMLENVVVKLYFNEDVSADEVQAANKDAFEVTDAKGKTLKTKILYPKQTKEIWVLVEETLISNTDYKLKISGDLQMVNGDTLGKEQLVEFTTRNTSVDSSVNMGLMAVMMVGMIGYTSLSAKRQLKKQEEEAVAEEKVKVNPYKVAKETGKSVEQVVAKTEKEKEKARAQAEKKNKGKSNAKANEIILADEPAKDTQRVTGPKPITAAGSTYKSGRKEKAELERQRAAAKAAAGTTRPKNATGKSKNKKTTK</sequence>
<keyword evidence="2" id="KW-1185">Reference proteome</keyword>